<accession>A0A8H4AJA0</accession>
<dbReference type="AlphaFoldDB" id="A0A8H4AJA0"/>
<reference evidence="1 2" key="1">
    <citation type="journal article" date="2019" name="Environ. Microbiol.">
        <title>At the nexus of three kingdoms: the genome of the mycorrhizal fungus Gigaspora margarita provides insights into plant, endobacterial and fungal interactions.</title>
        <authorList>
            <person name="Venice F."/>
            <person name="Ghignone S."/>
            <person name="Salvioli di Fossalunga A."/>
            <person name="Amselem J."/>
            <person name="Novero M."/>
            <person name="Xianan X."/>
            <person name="Sedzielewska Toro K."/>
            <person name="Morin E."/>
            <person name="Lipzen A."/>
            <person name="Grigoriev I.V."/>
            <person name="Henrissat B."/>
            <person name="Martin F.M."/>
            <person name="Bonfante P."/>
        </authorList>
    </citation>
    <scope>NUCLEOTIDE SEQUENCE [LARGE SCALE GENOMIC DNA]</scope>
    <source>
        <strain evidence="1 2">BEG34</strain>
    </source>
</reference>
<gene>
    <name evidence="1" type="ORF">F8M41_019943</name>
</gene>
<proteinExistence type="predicted"/>
<dbReference type="Proteomes" id="UP000439903">
    <property type="component" value="Unassembled WGS sequence"/>
</dbReference>
<keyword evidence="2" id="KW-1185">Reference proteome</keyword>
<dbReference type="EMBL" id="WTPW01000531">
    <property type="protein sequence ID" value="KAF0501874.1"/>
    <property type="molecule type" value="Genomic_DNA"/>
</dbReference>
<evidence type="ECO:0000313" key="2">
    <source>
        <dbReference type="Proteomes" id="UP000439903"/>
    </source>
</evidence>
<organism evidence="1 2">
    <name type="scientific">Gigaspora margarita</name>
    <dbReference type="NCBI Taxonomy" id="4874"/>
    <lineage>
        <taxon>Eukaryota</taxon>
        <taxon>Fungi</taxon>
        <taxon>Fungi incertae sedis</taxon>
        <taxon>Mucoromycota</taxon>
        <taxon>Glomeromycotina</taxon>
        <taxon>Glomeromycetes</taxon>
        <taxon>Diversisporales</taxon>
        <taxon>Gigasporaceae</taxon>
        <taxon>Gigaspora</taxon>
    </lineage>
</organism>
<sequence length="80" mass="8716">MEMLFSKPNVLDNGDSNNYSDVTNTTWAKLLSIHCDIVGNSKGISDVESSSFMPLSDKGVGTLASDNNLSLKRVKVEYSE</sequence>
<comment type="caution">
    <text evidence="1">The sequence shown here is derived from an EMBL/GenBank/DDBJ whole genome shotgun (WGS) entry which is preliminary data.</text>
</comment>
<evidence type="ECO:0000313" key="1">
    <source>
        <dbReference type="EMBL" id="KAF0501874.1"/>
    </source>
</evidence>
<dbReference type="OrthoDB" id="2433477at2759"/>
<protein>
    <submittedName>
        <fullName evidence="1">Uncharacterized protein</fullName>
    </submittedName>
</protein>
<name>A0A8H4AJA0_GIGMA</name>